<evidence type="ECO:0000313" key="3">
    <source>
        <dbReference type="Proteomes" id="UP001151760"/>
    </source>
</evidence>
<evidence type="ECO:0000256" key="1">
    <source>
        <dbReference type="SAM" id="MobiDB-lite"/>
    </source>
</evidence>
<sequence length="408" mass="46380">MESELSADKCGGEEAEWLRQFVRGTYQGGLNRLRPLDIHCDSNRHGKEQIQYEITYLREKWGRFRRDLWGRKFLSFAEPGYVLMSMAGDGTYEDLTRSGDESVHSKREVFDVGIKDEDIEMLKAAGVYYCNHLKMYRPKKTGDSSKELIVKNLAFGYQKSQLVGELKKFGKDAQKVRDSLHWNVECLQKLHLSAPAIIARFQRPTGQNTSKYSGNSVDKRKNTAKVSINHGRNIKPNSFVHAVKGSNPGITINNETPTMVLDDDCVNQEDYSHRLNGKIKDFEALTNLKTVLGNEGFNDVVLRYLGGMWVMLMFKSMEEKEIFKLNVGIGSWFSKIIQTTMISFRMVDVCLGGAKDNIMETIKITFKGKSYWLRVKEVPGGVPISKLSKGRSMNLGETNDGMEQKSEH</sequence>
<organism evidence="2 3">
    <name type="scientific">Tanacetum coccineum</name>
    <dbReference type="NCBI Taxonomy" id="301880"/>
    <lineage>
        <taxon>Eukaryota</taxon>
        <taxon>Viridiplantae</taxon>
        <taxon>Streptophyta</taxon>
        <taxon>Embryophyta</taxon>
        <taxon>Tracheophyta</taxon>
        <taxon>Spermatophyta</taxon>
        <taxon>Magnoliopsida</taxon>
        <taxon>eudicotyledons</taxon>
        <taxon>Gunneridae</taxon>
        <taxon>Pentapetalae</taxon>
        <taxon>asterids</taxon>
        <taxon>campanulids</taxon>
        <taxon>Asterales</taxon>
        <taxon>Asteraceae</taxon>
        <taxon>Asteroideae</taxon>
        <taxon>Anthemideae</taxon>
        <taxon>Anthemidinae</taxon>
        <taxon>Tanacetum</taxon>
    </lineage>
</organism>
<protein>
    <submittedName>
        <fullName evidence="2">Uncharacterized protein</fullName>
    </submittedName>
</protein>
<name>A0ABQ5EGA5_9ASTR</name>
<dbReference type="EMBL" id="BQNB010016281">
    <property type="protein sequence ID" value="GJT49949.1"/>
    <property type="molecule type" value="Genomic_DNA"/>
</dbReference>
<evidence type="ECO:0000313" key="2">
    <source>
        <dbReference type="EMBL" id="GJT49949.1"/>
    </source>
</evidence>
<proteinExistence type="predicted"/>
<gene>
    <name evidence="2" type="ORF">Tco_0976106</name>
</gene>
<accession>A0ABQ5EGA5</accession>
<reference evidence="2" key="2">
    <citation type="submission" date="2022-01" db="EMBL/GenBank/DDBJ databases">
        <authorList>
            <person name="Yamashiro T."/>
            <person name="Shiraishi A."/>
            <person name="Satake H."/>
            <person name="Nakayama K."/>
        </authorList>
    </citation>
    <scope>NUCLEOTIDE SEQUENCE</scope>
</reference>
<reference evidence="2" key="1">
    <citation type="journal article" date="2022" name="Int. J. Mol. Sci.">
        <title>Draft Genome of Tanacetum Coccineum: Genomic Comparison of Closely Related Tanacetum-Family Plants.</title>
        <authorList>
            <person name="Yamashiro T."/>
            <person name="Shiraishi A."/>
            <person name="Nakayama K."/>
            <person name="Satake H."/>
        </authorList>
    </citation>
    <scope>NUCLEOTIDE SEQUENCE</scope>
</reference>
<keyword evidence="3" id="KW-1185">Reference proteome</keyword>
<comment type="caution">
    <text evidence="2">The sequence shown here is derived from an EMBL/GenBank/DDBJ whole genome shotgun (WGS) entry which is preliminary data.</text>
</comment>
<dbReference type="Proteomes" id="UP001151760">
    <property type="component" value="Unassembled WGS sequence"/>
</dbReference>
<feature type="region of interest" description="Disordered" evidence="1">
    <location>
        <begin position="389"/>
        <end position="408"/>
    </location>
</feature>